<proteinExistence type="predicted"/>
<evidence type="ECO:0000313" key="1">
    <source>
        <dbReference type="EMBL" id="CAB4241900.1"/>
    </source>
</evidence>
<name>A0A6J5TE07_9CAUD</name>
<accession>A0A6J5TE07</accession>
<dbReference type="EMBL" id="LR797824">
    <property type="protein sequence ID" value="CAB4241900.1"/>
    <property type="molecule type" value="Genomic_DNA"/>
</dbReference>
<gene>
    <name evidence="1" type="ORF">UFOVP71_438</name>
</gene>
<organism evidence="1">
    <name type="scientific">uncultured Caudovirales phage</name>
    <dbReference type="NCBI Taxonomy" id="2100421"/>
    <lineage>
        <taxon>Viruses</taxon>
        <taxon>Duplodnaviria</taxon>
        <taxon>Heunggongvirae</taxon>
        <taxon>Uroviricota</taxon>
        <taxon>Caudoviricetes</taxon>
        <taxon>Peduoviridae</taxon>
        <taxon>Maltschvirus</taxon>
        <taxon>Maltschvirus maltsch</taxon>
    </lineage>
</organism>
<protein>
    <submittedName>
        <fullName evidence="1">Uncharacterized protein</fullName>
    </submittedName>
</protein>
<sequence length="176" mass="20184">MEYFKEVHIPSWGIIQQFCRNSWDGKFITSKNFYGKDLAYLGSLLEPDVKSQLGHDVKIKTAVMFINRPQFKQDMHIDGYTIDRANTSNTALNLPILNCDTGPMFWYDGEYTLSMNTSVTIKYLKITWQSGPTLAAEALINKPTIVRVNIPHHIENRSDNPRLMLSVRFTPDIQLG</sequence>
<reference evidence="1" key="1">
    <citation type="submission" date="2020-05" db="EMBL/GenBank/DDBJ databases">
        <authorList>
            <person name="Chiriac C."/>
            <person name="Salcher M."/>
            <person name="Ghai R."/>
            <person name="Kavagutti S V."/>
        </authorList>
    </citation>
    <scope>NUCLEOTIDE SEQUENCE</scope>
</reference>